<evidence type="ECO:0000313" key="2">
    <source>
        <dbReference type="Proteomes" id="UP001150581"/>
    </source>
</evidence>
<organism evidence="1 2">
    <name type="scientific">Kickxella alabastrina</name>
    <dbReference type="NCBI Taxonomy" id="61397"/>
    <lineage>
        <taxon>Eukaryota</taxon>
        <taxon>Fungi</taxon>
        <taxon>Fungi incertae sedis</taxon>
        <taxon>Zoopagomycota</taxon>
        <taxon>Kickxellomycotina</taxon>
        <taxon>Kickxellomycetes</taxon>
        <taxon>Kickxellales</taxon>
        <taxon>Kickxellaceae</taxon>
        <taxon>Kickxella</taxon>
    </lineage>
</organism>
<comment type="caution">
    <text evidence="1">The sequence shown here is derived from an EMBL/GenBank/DDBJ whole genome shotgun (WGS) entry which is preliminary data.</text>
</comment>
<protein>
    <submittedName>
        <fullName evidence="1">Uncharacterized protein</fullName>
    </submittedName>
</protein>
<reference evidence="1" key="1">
    <citation type="submission" date="2022-07" db="EMBL/GenBank/DDBJ databases">
        <title>Phylogenomic reconstructions and comparative analyses of Kickxellomycotina fungi.</title>
        <authorList>
            <person name="Reynolds N.K."/>
            <person name="Stajich J.E."/>
            <person name="Barry K."/>
            <person name="Grigoriev I.V."/>
            <person name="Crous P."/>
            <person name="Smith M.E."/>
        </authorList>
    </citation>
    <scope>NUCLEOTIDE SEQUENCE</scope>
    <source>
        <strain evidence="1">Benny 63K</strain>
    </source>
</reference>
<accession>A0ACC1I1E4</accession>
<sequence>SINFTEEAPKADALAVVDKCILLALCQNVENENAAHGLTSEQMRPFVTRVLDRASNWSVYTMGLLQRSRLEATRTRTAERSVLQLQALVDQISRPEPGSDEAGAAERLAYMGVLALPSQWELERELAGRFMTMGIMRSALDIYERLAMWDEAISAYSLLGQQEVAERLVREQLAVSPDRPKLWCVLGDLKKDPEHWLHAWEVSGQRYARAMRSLGAYHYARSNFADAVDCYRKALALNPLFEQSWYVLGCAALQISDWETAVAAFQRTVALDDESAEGWNNLASACMRLGDSHRDRAWYALREATRHNYDSWRIWSNFMAVSIASEQFASAIHAMGRIVVLRADKDAAACIDITALRAIIAALVRGGIARGLPPKEGEIKEQQHARYLEYLLQEQIEARITRSAPLWRAMADFWYWRRDYRHCLDCYIKAYRCFSQQAEITYDQEIFKDAVEAAVELVSMYENIGEYTQTVRVPTTDNNADQEAPGNEAEERKVAAVAQPVCADWKHQAKLVLRGLIGKGKQSFEGTAEYIRLVDALEELRQA</sequence>
<proteinExistence type="predicted"/>
<gene>
    <name evidence="1" type="ORF">LPJ66_010108</name>
</gene>
<name>A0ACC1I1E4_9FUNG</name>
<evidence type="ECO:0000313" key="1">
    <source>
        <dbReference type="EMBL" id="KAJ1885457.1"/>
    </source>
</evidence>
<dbReference type="Proteomes" id="UP001150581">
    <property type="component" value="Unassembled WGS sequence"/>
</dbReference>
<keyword evidence="2" id="KW-1185">Reference proteome</keyword>
<feature type="non-terminal residue" evidence="1">
    <location>
        <position position="1"/>
    </location>
</feature>
<dbReference type="EMBL" id="JANBPG010002528">
    <property type="protein sequence ID" value="KAJ1885457.1"/>
    <property type="molecule type" value="Genomic_DNA"/>
</dbReference>